<evidence type="ECO:0000256" key="9">
    <source>
        <dbReference type="SAM" id="MobiDB-lite"/>
    </source>
</evidence>
<dbReference type="Gene3D" id="3.30.70.270">
    <property type="match status" value="1"/>
</dbReference>
<evidence type="ECO:0000256" key="3">
    <source>
        <dbReference type="ARBA" id="ARBA00022603"/>
    </source>
</evidence>
<dbReference type="InterPro" id="IPR000780">
    <property type="entry name" value="CheR_MeTrfase"/>
</dbReference>
<dbReference type="CDD" id="cd01948">
    <property type="entry name" value="EAL"/>
    <property type="match status" value="1"/>
</dbReference>
<dbReference type="SUPFAM" id="SSF53335">
    <property type="entry name" value="S-adenosyl-L-methionine-dependent methyltransferases"/>
    <property type="match status" value="1"/>
</dbReference>
<dbReference type="Pfam" id="PF13426">
    <property type="entry name" value="PAS_9"/>
    <property type="match status" value="1"/>
</dbReference>
<dbReference type="SMART" id="SM00267">
    <property type="entry name" value="GGDEF"/>
    <property type="match status" value="1"/>
</dbReference>
<dbReference type="GO" id="GO:0008983">
    <property type="term" value="F:protein-glutamate O-methyltransferase activity"/>
    <property type="evidence" value="ECO:0007669"/>
    <property type="project" value="UniProtKB-EC"/>
</dbReference>
<dbReference type="Proteomes" id="UP000244128">
    <property type="component" value="Unassembled WGS sequence"/>
</dbReference>
<feature type="domain" description="PAC" evidence="11">
    <location>
        <begin position="697"/>
        <end position="749"/>
    </location>
</feature>
<dbReference type="SUPFAM" id="SSF141868">
    <property type="entry name" value="EAL domain-like"/>
    <property type="match status" value="1"/>
</dbReference>
<dbReference type="SMART" id="SM00138">
    <property type="entry name" value="MeTrc"/>
    <property type="match status" value="1"/>
</dbReference>
<dbReference type="Gene3D" id="1.10.155.10">
    <property type="entry name" value="Chemotaxis receptor methyltransferase CheR, N-terminal domain"/>
    <property type="match status" value="1"/>
</dbReference>
<evidence type="ECO:0000313" key="17">
    <source>
        <dbReference type="Proteomes" id="UP000244128"/>
    </source>
</evidence>
<dbReference type="PROSITE" id="PS50113">
    <property type="entry name" value="PAC"/>
    <property type="match status" value="1"/>
</dbReference>
<feature type="domain" description="CheB-type methylesterase" evidence="12">
    <location>
        <begin position="37"/>
        <end position="225"/>
    </location>
</feature>
<dbReference type="InterPro" id="IPR043128">
    <property type="entry name" value="Rev_trsase/Diguanyl_cyclase"/>
</dbReference>
<feature type="coiled-coil region" evidence="8">
    <location>
        <begin position="1030"/>
        <end position="1057"/>
    </location>
</feature>
<evidence type="ECO:0000259" key="11">
    <source>
        <dbReference type="PROSITE" id="PS50113"/>
    </source>
</evidence>
<dbReference type="Gene3D" id="3.20.20.450">
    <property type="entry name" value="EAL domain"/>
    <property type="match status" value="1"/>
</dbReference>
<protein>
    <recommendedName>
        <fullName evidence="2">protein-glutamate O-methyltransferase</fullName>
        <ecNumber evidence="2">2.1.1.80</ecNumber>
    </recommendedName>
</protein>
<accession>A0A2T5I1E1</accession>
<comment type="catalytic activity">
    <reaction evidence="1">
        <text>L-glutamyl-[protein] + S-adenosyl-L-methionine = [protein]-L-glutamate 5-O-methyl ester + S-adenosyl-L-homocysteine</text>
        <dbReference type="Rhea" id="RHEA:24452"/>
        <dbReference type="Rhea" id="RHEA-COMP:10208"/>
        <dbReference type="Rhea" id="RHEA-COMP:10311"/>
        <dbReference type="ChEBI" id="CHEBI:29973"/>
        <dbReference type="ChEBI" id="CHEBI:57856"/>
        <dbReference type="ChEBI" id="CHEBI:59789"/>
        <dbReference type="ChEBI" id="CHEBI:82795"/>
        <dbReference type="EC" id="2.1.1.80"/>
    </reaction>
</comment>
<evidence type="ECO:0000259" key="10">
    <source>
        <dbReference type="PROSITE" id="PS50112"/>
    </source>
</evidence>
<sequence length="1303" mass="148204">MIRKMSSNPKKLIAIKQKTRINPSIPSHQPVNPERTLFPVVGIGASATELKPLRQFFTQIPADSGAAFVVIQQSDTMQGNLSPRQLQDVTSMKIVCVENLTEVQPDCIYIVAQSNKNVFISNGFLCLFDAEPEQHASNSLIDFFFHSLAEEYRESAVGIIFSGSGANGIQGLRAIRKKGGLGLTQDSMSSEPGGVPDYSIEASTVDTHVALDVLPDIVTSYLKSKLQGFHLTGAMSEVVQLLSRRMGNDFSQYKRSTLYRRVDRRMQQNQISKVEDYAHFLSENPVELDLLFKELLINVTHFFRDPVMWQYVKAEIIPPLLAAHPEGKTVRIWVPACSTGEEAYGFAILFREALEQRGVQDRYLVKIFATDLDQDAITKARQGFYPIAISQYISLERLNRFFIKHENGYRICNEIRQMVIFAPQNLIADVPFSKLDILSCRNLLIYLDRELQKRLFPLFYYALNPGGTLLLGTAESIDYFPEMFAPLERSLAVYKRLDNGLPQERHNLLQDFSLQVMTKKNPMISLEEVLRLSNIEQAADLSEKGDDIVLAMMTELQLMREEMQATHEEMQTSQEELRSSNEELQSTNEELLSTNKELQAANAALVASKSKLKLLYKELQAANAELTTYLEAIGQLALVSVSDRSGRIIEANDRFCEISGYGRAELIGQDHRILNSGVHSSDFFIDMWETITNGKIWHKEICNRRKSGSLYWVDSTIVPFKDSNGRIIRYISVRVDITARKQKELILHERLKERTCLYAIRREMEQDLSVGELCERIFDHLIPAMQFPDHAACMISIYEQRYTSNHYNEDLTHGIFARIKVDGHFCGQLQVFYREEKSFMLPDEQNLINYIADDFRLWLERRQLEQHISFMANHDVLTGLPNRLLLQDRLSQALAHNQRHHDFSAVLFIDLDHFKVVNDTLGHGVGDLLLKEVAARLLSGIRSEDTASRQGGDEFIVILTEITDLEDVESIAEKILHLLALPYHINERILHIDSSIGIALYPKDGKDVDALLKHSDLAMYHAKATGRSNYQFYSAEMDRLIQEKHELGNDLHRAIRNNELILYYQPIIDMDNNHLVSLEVLLRWQHPEKGLIPPVQFIKLAEETGLILPIGDWVIRSVCEQLKAWQDQGLSVPRIAINLSVKQFQKKLFVQDVVSILTQAKVSASCLTLEITESMLAENIVEVNETLQQLSAMGFKISIDDFGTGYSNLSYLKHYTIDALKIDRSFVRDIAIDENDAAIVTAIIAMAGSLNIQVIAEGVESKEQIDFLKQRGCSQYQGFYFSKPLSALEIIRELQRFNGSCVN</sequence>
<dbReference type="PROSITE" id="PS50883">
    <property type="entry name" value="EAL"/>
    <property type="match status" value="1"/>
</dbReference>
<evidence type="ECO:0000313" key="16">
    <source>
        <dbReference type="EMBL" id="PTQ77626.1"/>
    </source>
</evidence>
<feature type="domain" description="GGDEF" evidence="15">
    <location>
        <begin position="902"/>
        <end position="1035"/>
    </location>
</feature>
<keyword evidence="3" id="KW-0489">Methyltransferase</keyword>
<proteinExistence type="predicted"/>
<keyword evidence="5" id="KW-0949">S-adenosyl-L-methionine</keyword>
<evidence type="ECO:0000256" key="8">
    <source>
        <dbReference type="SAM" id="Coils"/>
    </source>
</evidence>
<dbReference type="PROSITE" id="PS50122">
    <property type="entry name" value="CHEB"/>
    <property type="match status" value="1"/>
</dbReference>
<dbReference type="GO" id="GO:0032259">
    <property type="term" value="P:methylation"/>
    <property type="evidence" value="ECO:0007669"/>
    <property type="project" value="UniProtKB-KW"/>
</dbReference>
<dbReference type="SMART" id="SM00086">
    <property type="entry name" value="PAC"/>
    <property type="match status" value="1"/>
</dbReference>
<dbReference type="CDD" id="cd01949">
    <property type="entry name" value="GGDEF"/>
    <property type="match status" value="1"/>
</dbReference>
<dbReference type="InterPro" id="IPR000700">
    <property type="entry name" value="PAS-assoc_C"/>
</dbReference>
<dbReference type="GO" id="GO:0008984">
    <property type="term" value="F:protein-glutamate methylesterase activity"/>
    <property type="evidence" value="ECO:0007669"/>
    <property type="project" value="InterPro"/>
</dbReference>
<dbReference type="InterPro" id="IPR029787">
    <property type="entry name" value="Nucleotide_cyclase"/>
</dbReference>
<dbReference type="FunFam" id="3.30.70.270:FF:000001">
    <property type="entry name" value="Diguanylate cyclase domain protein"/>
    <property type="match status" value="1"/>
</dbReference>
<dbReference type="CDD" id="cd16434">
    <property type="entry name" value="CheB-CheR_fusion"/>
    <property type="match status" value="1"/>
</dbReference>
<dbReference type="EC" id="2.1.1.80" evidence="2"/>
<evidence type="ECO:0000259" key="15">
    <source>
        <dbReference type="PROSITE" id="PS50887"/>
    </source>
</evidence>
<dbReference type="InterPro" id="IPR022642">
    <property type="entry name" value="CheR_C"/>
</dbReference>
<evidence type="ECO:0000256" key="2">
    <source>
        <dbReference type="ARBA" id="ARBA00012534"/>
    </source>
</evidence>
<name>A0A2T5I1E1_9PROT</name>
<keyword evidence="8" id="KW-0175">Coiled coil</keyword>
<dbReference type="InterPro" id="IPR036804">
    <property type="entry name" value="CheR_N_sf"/>
</dbReference>
<dbReference type="SUPFAM" id="SSF55785">
    <property type="entry name" value="PYP-like sensor domain (PAS domain)"/>
    <property type="match status" value="1"/>
</dbReference>
<reference evidence="16 17" key="1">
    <citation type="submission" date="2018-04" db="EMBL/GenBank/DDBJ databases">
        <title>Active sludge and wastewater microbial communities from Klosterneuburg, Austria.</title>
        <authorList>
            <person name="Wagner M."/>
        </authorList>
    </citation>
    <scope>NUCLEOTIDE SEQUENCE [LARGE SCALE GENOMIC DNA]</scope>
    <source>
        <strain evidence="16 17">Nm49</strain>
    </source>
</reference>
<dbReference type="SMART" id="SM00052">
    <property type="entry name" value="EAL"/>
    <property type="match status" value="1"/>
</dbReference>
<dbReference type="Gene3D" id="3.40.50.180">
    <property type="entry name" value="Methylesterase CheB, C-terminal domain"/>
    <property type="match status" value="1"/>
</dbReference>
<dbReference type="SUPFAM" id="SSF55073">
    <property type="entry name" value="Nucleotide cyclase"/>
    <property type="match status" value="1"/>
</dbReference>
<dbReference type="Pfam" id="PF01739">
    <property type="entry name" value="CheR"/>
    <property type="match status" value="1"/>
</dbReference>
<dbReference type="PROSITE" id="PS50123">
    <property type="entry name" value="CHER"/>
    <property type="match status" value="1"/>
</dbReference>
<dbReference type="GO" id="GO:0071111">
    <property type="term" value="F:cyclic-guanylate-specific phosphodiesterase activity"/>
    <property type="evidence" value="ECO:0007669"/>
    <property type="project" value="UniProtKB-EC"/>
</dbReference>
<feature type="region of interest" description="Disordered" evidence="9">
    <location>
        <begin position="565"/>
        <end position="589"/>
    </location>
</feature>
<dbReference type="InterPro" id="IPR001633">
    <property type="entry name" value="EAL_dom"/>
</dbReference>
<comment type="catalytic activity">
    <reaction evidence="6">
        <text>3',3'-c-di-GMP + H2O = 5'-phosphoguanylyl(3'-&gt;5')guanosine + H(+)</text>
        <dbReference type="Rhea" id="RHEA:24902"/>
        <dbReference type="ChEBI" id="CHEBI:15377"/>
        <dbReference type="ChEBI" id="CHEBI:15378"/>
        <dbReference type="ChEBI" id="CHEBI:58754"/>
        <dbReference type="ChEBI" id="CHEBI:58805"/>
        <dbReference type="EC" id="3.1.4.52"/>
    </reaction>
    <physiologicalReaction direction="left-to-right" evidence="6">
        <dbReference type="Rhea" id="RHEA:24903"/>
    </physiologicalReaction>
</comment>
<dbReference type="Pfam" id="PF00563">
    <property type="entry name" value="EAL"/>
    <property type="match status" value="1"/>
</dbReference>
<feature type="compositionally biased region" description="Basic and acidic residues" evidence="9">
    <location>
        <begin position="565"/>
        <end position="581"/>
    </location>
</feature>
<dbReference type="GO" id="GO:0000156">
    <property type="term" value="F:phosphorelay response regulator activity"/>
    <property type="evidence" value="ECO:0007669"/>
    <property type="project" value="InterPro"/>
</dbReference>
<dbReference type="Pfam" id="PF03705">
    <property type="entry name" value="CheR_N"/>
    <property type="match status" value="1"/>
</dbReference>
<evidence type="ECO:0000259" key="13">
    <source>
        <dbReference type="PROSITE" id="PS50123"/>
    </source>
</evidence>
<dbReference type="PANTHER" id="PTHR44757:SF2">
    <property type="entry name" value="BIOFILM ARCHITECTURE MAINTENANCE PROTEIN MBAA"/>
    <property type="match status" value="1"/>
</dbReference>
<feature type="domain" description="CheR-type methyltransferase" evidence="13">
    <location>
        <begin position="235"/>
        <end position="499"/>
    </location>
</feature>
<dbReference type="InterPro" id="IPR035919">
    <property type="entry name" value="EAL_sf"/>
</dbReference>
<dbReference type="InterPro" id="IPR052155">
    <property type="entry name" value="Biofilm_reg_signaling"/>
</dbReference>
<dbReference type="PANTHER" id="PTHR44757">
    <property type="entry name" value="DIGUANYLATE CYCLASE DGCP"/>
    <property type="match status" value="1"/>
</dbReference>
<evidence type="ECO:0000256" key="6">
    <source>
        <dbReference type="ARBA" id="ARBA00051114"/>
    </source>
</evidence>
<dbReference type="InterPro" id="IPR000160">
    <property type="entry name" value="GGDEF_dom"/>
</dbReference>
<comment type="caution">
    <text evidence="7">Lacks conserved residue(s) required for the propagation of feature annotation.</text>
</comment>
<dbReference type="PROSITE" id="PS50887">
    <property type="entry name" value="GGDEF"/>
    <property type="match status" value="1"/>
</dbReference>
<evidence type="ECO:0000256" key="5">
    <source>
        <dbReference type="ARBA" id="ARBA00022691"/>
    </source>
</evidence>
<feature type="domain" description="EAL" evidence="14">
    <location>
        <begin position="1044"/>
        <end position="1298"/>
    </location>
</feature>
<dbReference type="Pfam" id="PF00990">
    <property type="entry name" value="GGDEF"/>
    <property type="match status" value="1"/>
</dbReference>
<keyword evidence="4" id="KW-0808">Transferase</keyword>
<dbReference type="InterPro" id="IPR035909">
    <property type="entry name" value="CheB_C"/>
</dbReference>
<gene>
    <name evidence="16" type="ORF">C8R26_107113</name>
</gene>
<dbReference type="InterPro" id="IPR000673">
    <property type="entry name" value="Sig_transdc_resp-reg_Me-estase"/>
</dbReference>
<dbReference type="GO" id="GO:0071732">
    <property type="term" value="P:cellular response to nitric oxide"/>
    <property type="evidence" value="ECO:0007669"/>
    <property type="project" value="UniProtKB-ARBA"/>
</dbReference>
<comment type="caution">
    <text evidence="16">The sequence shown here is derived from an EMBL/GenBank/DDBJ whole genome shotgun (WGS) entry which is preliminary data.</text>
</comment>
<dbReference type="SUPFAM" id="SSF52738">
    <property type="entry name" value="Methylesterase CheB, C-terminal domain"/>
    <property type="match status" value="1"/>
</dbReference>
<evidence type="ECO:0000259" key="12">
    <source>
        <dbReference type="PROSITE" id="PS50122"/>
    </source>
</evidence>
<dbReference type="InterPro" id="IPR000014">
    <property type="entry name" value="PAS"/>
</dbReference>
<dbReference type="GO" id="GO:0005737">
    <property type="term" value="C:cytoplasm"/>
    <property type="evidence" value="ECO:0007669"/>
    <property type="project" value="InterPro"/>
</dbReference>
<dbReference type="PRINTS" id="PR00996">
    <property type="entry name" value="CHERMTFRASE"/>
</dbReference>
<evidence type="ECO:0000256" key="1">
    <source>
        <dbReference type="ARBA" id="ARBA00001541"/>
    </source>
</evidence>
<evidence type="ECO:0000259" key="14">
    <source>
        <dbReference type="PROSITE" id="PS50883"/>
    </source>
</evidence>
<feature type="domain" description="PAS" evidence="10">
    <location>
        <begin position="622"/>
        <end position="682"/>
    </location>
</feature>
<dbReference type="InterPro" id="IPR035965">
    <property type="entry name" value="PAS-like_dom_sf"/>
</dbReference>
<dbReference type="SUPFAM" id="SSF47757">
    <property type="entry name" value="Chemotaxis receptor methyltransferase CheR, N-terminal domain"/>
    <property type="match status" value="1"/>
</dbReference>
<dbReference type="InterPro" id="IPR029063">
    <property type="entry name" value="SAM-dependent_MTases_sf"/>
</dbReference>
<dbReference type="NCBIfam" id="TIGR00229">
    <property type="entry name" value="sensory_box"/>
    <property type="match status" value="1"/>
</dbReference>
<dbReference type="NCBIfam" id="TIGR00254">
    <property type="entry name" value="GGDEF"/>
    <property type="match status" value="1"/>
</dbReference>
<evidence type="ECO:0000256" key="4">
    <source>
        <dbReference type="ARBA" id="ARBA00022679"/>
    </source>
</evidence>
<organism evidence="16 17">
    <name type="scientific">Nitrosomonas oligotropha</name>
    <dbReference type="NCBI Taxonomy" id="42354"/>
    <lineage>
        <taxon>Bacteria</taxon>
        <taxon>Pseudomonadati</taxon>
        <taxon>Pseudomonadota</taxon>
        <taxon>Betaproteobacteria</taxon>
        <taxon>Nitrosomonadales</taxon>
        <taxon>Nitrosomonadaceae</taxon>
        <taxon>Nitrosomonas</taxon>
    </lineage>
</organism>
<dbReference type="PROSITE" id="PS50112">
    <property type="entry name" value="PAS"/>
    <property type="match status" value="1"/>
</dbReference>
<dbReference type="InterPro" id="IPR001610">
    <property type="entry name" value="PAC"/>
</dbReference>
<dbReference type="InterPro" id="IPR022641">
    <property type="entry name" value="CheR_N"/>
</dbReference>
<dbReference type="GO" id="GO:0006935">
    <property type="term" value="P:chemotaxis"/>
    <property type="evidence" value="ECO:0007669"/>
    <property type="project" value="InterPro"/>
</dbReference>
<dbReference type="CDD" id="cd00130">
    <property type="entry name" value="PAS"/>
    <property type="match status" value="1"/>
</dbReference>
<dbReference type="EMBL" id="QAOI01000007">
    <property type="protein sequence ID" value="PTQ77626.1"/>
    <property type="molecule type" value="Genomic_DNA"/>
</dbReference>
<dbReference type="Gene3D" id="3.40.50.150">
    <property type="entry name" value="Vaccinia Virus protein VP39"/>
    <property type="match status" value="1"/>
</dbReference>
<dbReference type="Pfam" id="PF01339">
    <property type="entry name" value="CheB_methylest"/>
    <property type="match status" value="1"/>
</dbReference>
<dbReference type="FunFam" id="3.20.20.450:FF:000001">
    <property type="entry name" value="Cyclic di-GMP phosphodiesterase yahA"/>
    <property type="match status" value="1"/>
</dbReference>
<evidence type="ECO:0000256" key="7">
    <source>
        <dbReference type="PROSITE-ProRule" id="PRU00050"/>
    </source>
</evidence>
<dbReference type="Gene3D" id="3.30.450.20">
    <property type="entry name" value="PAS domain"/>
    <property type="match status" value="1"/>
</dbReference>